<dbReference type="InParanoid" id="A0A1H9BFB7"/>
<dbReference type="PROSITE" id="PS00595">
    <property type="entry name" value="AA_TRANSFER_CLASS_5"/>
    <property type="match status" value="1"/>
</dbReference>
<accession>A0A1H9BFB7</accession>
<keyword evidence="5" id="KW-0732">Signal</keyword>
<evidence type="ECO:0000256" key="2">
    <source>
        <dbReference type="ARBA" id="ARBA00022898"/>
    </source>
</evidence>
<dbReference type="AlphaFoldDB" id="A0A1H9BFB7"/>
<proteinExistence type="inferred from homology"/>
<feature type="domain" description="Aminotransferase class V" evidence="6">
    <location>
        <begin position="75"/>
        <end position="415"/>
    </location>
</feature>
<dbReference type="InterPro" id="IPR000192">
    <property type="entry name" value="Aminotrans_V_dom"/>
</dbReference>
<dbReference type="FunCoup" id="A0A1H9BFB7">
    <property type="interactions" value="420"/>
</dbReference>
<protein>
    <submittedName>
        <fullName evidence="7">Selenocysteine lyase/Cysteine desulfurase</fullName>
    </submittedName>
</protein>
<keyword evidence="2" id="KW-0663">Pyridoxal phosphate</keyword>
<dbReference type="OrthoDB" id="9804366at2"/>
<dbReference type="PANTHER" id="PTHR43092">
    <property type="entry name" value="L-CYSTEINE DESULFHYDRASE"/>
    <property type="match status" value="1"/>
</dbReference>
<dbReference type="InterPro" id="IPR006311">
    <property type="entry name" value="TAT_signal"/>
</dbReference>
<dbReference type="Pfam" id="PF00266">
    <property type="entry name" value="Aminotran_5"/>
    <property type="match status" value="1"/>
</dbReference>
<dbReference type="EMBL" id="FOFB01000003">
    <property type="protein sequence ID" value="SEP87575.1"/>
    <property type="molecule type" value="Genomic_DNA"/>
</dbReference>
<dbReference type="InterPro" id="IPR015424">
    <property type="entry name" value="PyrdxlP-dep_Trfase"/>
</dbReference>
<keyword evidence="7" id="KW-0456">Lyase</keyword>
<dbReference type="Gene3D" id="3.90.1150.10">
    <property type="entry name" value="Aspartate Aminotransferase, domain 1"/>
    <property type="match status" value="1"/>
</dbReference>
<evidence type="ECO:0000313" key="8">
    <source>
        <dbReference type="Proteomes" id="UP000199021"/>
    </source>
</evidence>
<evidence type="ECO:0000256" key="3">
    <source>
        <dbReference type="RuleBase" id="RU004075"/>
    </source>
</evidence>
<dbReference type="InterPro" id="IPR015422">
    <property type="entry name" value="PyrdxlP-dep_Trfase_small"/>
</dbReference>
<organism evidence="7 8">
    <name type="scientific">Neolewinella agarilytica</name>
    <dbReference type="NCBI Taxonomy" id="478744"/>
    <lineage>
        <taxon>Bacteria</taxon>
        <taxon>Pseudomonadati</taxon>
        <taxon>Bacteroidota</taxon>
        <taxon>Saprospiria</taxon>
        <taxon>Saprospirales</taxon>
        <taxon>Lewinellaceae</taxon>
        <taxon>Neolewinella</taxon>
    </lineage>
</organism>
<dbReference type="SUPFAM" id="SSF53383">
    <property type="entry name" value="PLP-dependent transferases"/>
    <property type="match status" value="1"/>
</dbReference>
<evidence type="ECO:0000256" key="4">
    <source>
        <dbReference type="RuleBase" id="RU004504"/>
    </source>
</evidence>
<dbReference type="InterPro" id="IPR020578">
    <property type="entry name" value="Aminotrans_V_PyrdxlP_BS"/>
</dbReference>
<reference evidence="8" key="1">
    <citation type="submission" date="2016-10" db="EMBL/GenBank/DDBJ databases">
        <authorList>
            <person name="Varghese N."/>
            <person name="Submissions S."/>
        </authorList>
    </citation>
    <scope>NUCLEOTIDE SEQUENCE [LARGE SCALE GENOMIC DNA]</scope>
    <source>
        <strain evidence="8">DSM 24740</strain>
    </source>
</reference>
<dbReference type="PROSITE" id="PS51318">
    <property type="entry name" value="TAT"/>
    <property type="match status" value="1"/>
</dbReference>
<dbReference type="RefSeq" id="WP_090165531.1">
    <property type="nucleotide sequence ID" value="NZ_FOFB01000003.1"/>
</dbReference>
<feature type="signal peptide" evidence="5">
    <location>
        <begin position="1"/>
        <end position="28"/>
    </location>
</feature>
<sequence length="421" mass="47267">MLNRRNWLRQSVLATAGAALLAPAGLQALNDRQTRLYEQLATPGSDEAYWEMVKSQFSFAPGLTYFNNGSLGACPDHVSQATNEFRKTLDGFPSRYMWGGWDDEKEAVREKVAETFAVSPETIALIHNTTEGMNLIASSMELEEGDEVLLSSHEHTSARVPWKYWQERKGVVLKDVELPLLPKSREEIVELFRQAITPKTKVISIVHVTNTNGMRLPVREISDMAHERGVLVAVDGAQSMGMFRINLDELGCDFFTSSSHKWLFSPKGMGVFYAREEAQKWLKPLIVCRGWEDTSIRRLENYNTRNLPELLGLGAALDFRSLIGQERIEQRIFELKHYFRELLNSDDRFALKTPAPDGLSAGIQTVEVLGKNAAEVRKALSDNHGIDCRPMTAHSINGLRISLAIYCTKADVDRLVKALAG</sequence>
<dbReference type="GO" id="GO:0016829">
    <property type="term" value="F:lyase activity"/>
    <property type="evidence" value="ECO:0007669"/>
    <property type="project" value="UniProtKB-KW"/>
</dbReference>
<feature type="chain" id="PRO_5011783702" evidence="5">
    <location>
        <begin position="29"/>
        <end position="421"/>
    </location>
</feature>
<evidence type="ECO:0000313" key="7">
    <source>
        <dbReference type="EMBL" id="SEP87575.1"/>
    </source>
</evidence>
<name>A0A1H9BFB7_9BACT</name>
<dbReference type="InterPro" id="IPR015421">
    <property type="entry name" value="PyrdxlP-dep_Trfase_major"/>
</dbReference>
<evidence type="ECO:0000256" key="1">
    <source>
        <dbReference type="ARBA" id="ARBA00001933"/>
    </source>
</evidence>
<dbReference type="STRING" id="478744.SAMN05444359_103103"/>
<dbReference type="Proteomes" id="UP000199021">
    <property type="component" value="Unassembled WGS sequence"/>
</dbReference>
<comment type="similarity">
    <text evidence="3">Belongs to the class-V pyridoxal-phosphate-dependent aminotransferase family.</text>
</comment>
<dbReference type="PANTHER" id="PTHR43092:SF6">
    <property type="entry name" value="BLR1280 PROTEIN"/>
    <property type="match status" value="1"/>
</dbReference>
<evidence type="ECO:0000259" key="6">
    <source>
        <dbReference type="Pfam" id="PF00266"/>
    </source>
</evidence>
<evidence type="ECO:0000256" key="5">
    <source>
        <dbReference type="SAM" id="SignalP"/>
    </source>
</evidence>
<gene>
    <name evidence="7" type="ORF">SAMN05444359_103103</name>
</gene>
<keyword evidence="8" id="KW-1185">Reference proteome</keyword>
<dbReference type="Gene3D" id="3.40.640.10">
    <property type="entry name" value="Type I PLP-dependent aspartate aminotransferase-like (Major domain)"/>
    <property type="match status" value="1"/>
</dbReference>
<comment type="cofactor">
    <cofactor evidence="1 4">
        <name>pyridoxal 5'-phosphate</name>
        <dbReference type="ChEBI" id="CHEBI:597326"/>
    </cofactor>
</comment>